<dbReference type="Proteomes" id="UP001172684">
    <property type="component" value="Unassembled WGS sequence"/>
</dbReference>
<dbReference type="PANTHER" id="PTHR13292:SF0">
    <property type="entry name" value="AUTOPHAGY-RELATED PROTEIN 101"/>
    <property type="match status" value="1"/>
</dbReference>
<evidence type="ECO:0000256" key="1">
    <source>
        <dbReference type="ARBA" id="ARBA00007130"/>
    </source>
</evidence>
<sequence>MEQRRPPEYTLEVFADPTCVKDIIKGMSFVSTTSLSPILHTIFFHRYFTPISPLTRDLLDLTLPAIDDVDLETLIDQRATALVRAIDTSSYVPSSHNRTGSYGRSQSGRGQLAVQFFEKTRRRKSYFGFGKQDEEVCWETWILDVTLATPRTDSDVYKVRRAMENSLRKCALKVVNIVNREKDHIPPILTTDSNFPVQILVNPKTQEGWGQRMGIGIF</sequence>
<proteinExistence type="inferred from homology"/>
<keyword evidence="5" id="KW-1185">Reference proteome</keyword>
<comment type="caution">
    <text evidence="4">The sequence shown here is derived from an EMBL/GenBank/DDBJ whole genome shotgun (WGS) entry which is preliminary data.</text>
</comment>
<evidence type="ECO:0000256" key="2">
    <source>
        <dbReference type="ARBA" id="ARBA00018874"/>
    </source>
</evidence>
<reference evidence="4" key="1">
    <citation type="submission" date="2022-10" db="EMBL/GenBank/DDBJ databases">
        <title>Culturing micro-colonial fungi from biological soil crusts in the Mojave desert and describing Neophaeococcomyces mojavensis, and introducing the new genera and species Taxawa tesnikishii.</title>
        <authorList>
            <person name="Kurbessoian T."/>
            <person name="Stajich J.E."/>
        </authorList>
    </citation>
    <scope>NUCLEOTIDE SEQUENCE</scope>
    <source>
        <strain evidence="4">TK_1</strain>
    </source>
</reference>
<name>A0ABQ9NNQ5_9PEZI</name>
<dbReference type="PANTHER" id="PTHR13292">
    <property type="entry name" value="AUTOPHAGY-RELATED PROTEIN 101"/>
    <property type="match status" value="1"/>
</dbReference>
<comment type="similarity">
    <text evidence="1">Belongs to the ATG101 family.</text>
</comment>
<evidence type="ECO:0000256" key="3">
    <source>
        <dbReference type="ARBA" id="ARBA00023006"/>
    </source>
</evidence>
<dbReference type="InterPro" id="IPR012445">
    <property type="entry name" value="ATG101"/>
</dbReference>
<protein>
    <recommendedName>
        <fullName evidence="2">Autophagy-related protein 101</fullName>
    </recommendedName>
</protein>
<gene>
    <name evidence="4" type="ORF">H2201_006393</name>
</gene>
<evidence type="ECO:0000313" key="5">
    <source>
        <dbReference type="Proteomes" id="UP001172684"/>
    </source>
</evidence>
<dbReference type="Pfam" id="PF07855">
    <property type="entry name" value="ATG101"/>
    <property type="match status" value="1"/>
</dbReference>
<dbReference type="EMBL" id="JAPDRL010000055">
    <property type="protein sequence ID" value="KAJ9661722.1"/>
    <property type="molecule type" value="Genomic_DNA"/>
</dbReference>
<organism evidence="4 5">
    <name type="scientific">Coniosporium apollinis</name>
    <dbReference type="NCBI Taxonomy" id="61459"/>
    <lineage>
        <taxon>Eukaryota</taxon>
        <taxon>Fungi</taxon>
        <taxon>Dikarya</taxon>
        <taxon>Ascomycota</taxon>
        <taxon>Pezizomycotina</taxon>
        <taxon>Dothideomycetes</taxon>
        <taxon>Dothideomycetes incertae sedis</taxon>
        <taxon>Coniosporium</taxon>
    </lineage>
</organism>
<accession>A0ABQ9NNQ5</accession>
<keyword evidence="3" id="KW-0072">Autophagy</keyword>
<evidence type="ECO:0000313" key="4">
    <source>
        <dbReference type="EMBL" id="KAJ9661722.1"/>
    </source>
</evidence>